<evidence type="ECO:0000313" key="1">
    <source>
        <dbReference type="EMBL" id="MPN41640.1"/>
    </source>
</evidence>
<gene>
    <name evidence="1" type="ORF">SDC9_189194</name>
</gene>
<proteinExistence type="predicted"/>
<dbReference type="AlphaFoldDB" id="A0A645HS13"/>
<reference evidence="1" key="1">
    <citation type="submission" date="2019-08" db="EMBL/GenBank/DDBJ databases">
        <authorList>
            <person name="Kucharzyk K."/>
            <person name="Murdoch R.W."/>
            <person name="Higgins S."/>
            <person name="Loffler F."/>
        </authorList>
    </citation>
    <scope>NUCLEOTIDE SEQUENCE</scope>
</reference>
<protein>
    <submittedName>
        <fullName evidence="1">Uncharacterized protein</fullName>
    </submittedName>
</protein>
<organism evidence="1">
    <name type="scientific">bioreactor metagenome</name>
    <dbReference type="NCBI Taxonomy" id="1076179"/>
    <lineage>
        <taxon>unclassified sequences</taxon>
        <taxon>metagenomes</taxon>
        <taxon>ecological metagenomes</taxon>
    </lineage>
</organism>
<sequence length="71" mass="8328">MAARQRPVKVVLRAPRDDGLLMLQIVKDHLPEREHFRGAIHQRDHDDAKRVLHLRVLVEVVQHHVRVHVAL</sequence>
<dbReference type="EMBL" id="VSSQ01098824">
    <property type="protein sequence ID" value="MPN41640.1"/>
    <property type="molecule type" value="Genomic_DNA"/>
</dbReference>
<name>A0A645HS13_9ZZZZ</name>
<comment type="caution">
    <text evidence="1">The sequence shown here is derived from an EMBL/GenBank/DDBJ whole genome shotgun (WGS) entry which is preliminary data.</text>
</comment>
<accession>A0A645HS13</accession>